<keyword evidence="3" id="KW-0227">DNA damage</keyword>
<dbReference type="PANTHER" id="PTHR11070">
    <property type="entry name" value="UVRD / RECB / PCRA DNA HELICASE FAMILY MEMBER"/>
    <property type="match status" value="1"/>
</dbReference>
<dbReference type="InterPro" id="IPR014017">
    <property type="entry name" value="DNA_helicase_UvrD-like_C"/>
</dbReference>
<dbReference type="Pfam" id="PF13361">
    <property type="entry name" value="UvrD_C"/>
    <property type="match status" value="1"/>
</dbReference>
<keyword evidence="8" id="KW-0238">DNA-binding</keyword>
<feature type="non-terminal residue" evidence="14">
    <location>
        <position position="1"/>
    </location>
</feature>
<keyword evidence="9" id="KW-0234">DNA repair</keyword>
<feature type="domain" description="PD-(D/E)XK endonuclease-like" evidence="12">
    <location>
        <begin position="411"/>
        <end position="562"/>
    </location>
</feature>
<keyword evidence="11" id="KW-0175">Coiled coil</keyword>
<sequence>DGGNGFYKRAEIENIILFLKYLILKDYSVLPKLLRAEFFDINIGNLSDFSNSLLAEELDLKDYFSLSSLYSDKFQKAFKIAKEKNYFKELEKNKKLLNYIEKKSATINSSEIIETICIETNYYNYLMTKEDAELCYANIEKLKLIAYDFEDKSGKNSYDFVMSLTSAINDISYASVPKLSVEAVKVMTIHKSKGLEFKNVFLAGAGYQRNATNDRFDFIEDYPIVEIPVHNYIKDYKIKLSNKESDYNKNADLSEKRRLLYVALTRAGENLIISGENGRSGKNSYRSYINDYISELKDLNNEFTSESQNNLIEIKNINNNFINFYSYGYGIKSKEEKNIKEDEINKINKILQNAPENIETKKNIENEINNIQYVIPSKIGIDYEENNFKNITELLNKRLSNLEFEKEEIEEGEEKIKISPINMGTIMHELLENFDFYKYFEYKENYIEKLKTETLKYYNYYESKDLKERLDIYFNNFIENEHIKNIINGNEKIISREHKFQSRKLENKTLSIINAKIDLITQNLNGEYFILDYKTSKQSKEKIELYKSQLNIYKEIVKETFKIENEKLKIDIIFLG</sequence>
<reference evidence="14 15" key="1">
    <citation type="journal article" date="2019" name="Anaerobe">
        <title>Brachyspira catarrhinii sp. nov., an anaerobic intestinal spirochaete isolated from vervet monkeys may have been misidentified as Brachyspira aalborgi in previous studies.</title>
        <authorList>
            <person name="Phillips N.D."/>
            <person name="La T."/>
            <person name="Hampson D.J."/>
        </authorList>
    </citation>
    <scope>NUCLEOTIDE SEQUENCE [LARGE SCALE GENOMIC DNA]</scope>
    <source>
        <strain evidence="14 15">Z12</strain>
    </source>
</reference>
<dbReference type="InterPro" id="IPR011335">
    <property type="entry name" value="Restrct_endonuc-II-like"/>
</dbReference>
<dbReference type="InterPro" id="IPR011604">
    <property type="entry name" value="PDDEXK-like_dom_sf"/>
</dbReference>
<keyword evidence="7" id="KW-0067">ATP-binding</keyword>
<keyword evidence="4" id="KW-0378">Hydrolase</keyword>
<dbReference type="Gene3D" id="3.90.320.10">
    <property type="match status" value="1"/>
</dbReference>
<dbReference type="Gene3D" id="1.10.486.10">
    <property type="entry name" value="PCRA, domain 4"/>
    <property type="match status" value="1"/>
</dbReference>
<keyword evidence="1" id="KW-0540">Nuclease</keyword>
<keyword evidence="5 14" id="KW-0347">Helicase</keyword>
<dbReference type="Proteomes" id="UP000310168">
    <property type="component" value="Unassembled WGS sequence"/>
</dbReference>
<gene>
    <name evidence="14" type="ORF">EZH24_10735</name>
</gene>
<evidence type="ECO:0000256" key="9">
    <source>
        <dbReference type="ARBA" id="ARBA00023204"/>
    </source>
</evidence>
<evidence type="ECO:0000256" key="2">
    <source>
        <dbReference type="ARBA" id="ARBA00022741"/>
    </source>
</evidence>
<evidence type="ECO:0000256" key="10">
    <source>
        <dbReference type="ARBA" id="ARBA00034923"/>
    </source>
</evidence>
<dbReference type="RefSeq" id="WP_170310861.1">
    <property type="nucleotide sequence ID" value="NZ_SJDU01000383.1"/>
</dbReference>
<evidence type="ECO:0000256" key="3">
    <source>
        <dbReference type="ARBA" id="ARBA00022763"/>
    </source>
</evidence>
<protein>
    <recommendedName>
        <fullName evidence="10">DNA 3'-5' helicase II</fullName>
    </recommendedName>
</protein>
<feature type="coiled-coil region" evidence="11">
    <location>
        <begin position="282"/>
        <end position="309"/>
    </location>
</feature>
<feature type="domain" description="UvrD-like helicase C-terminal" evidence="13">
    <location>
        <begin position="3"/>
        <end position="274"/>
    </location>
</feature>
<evidence type="ECO:0000256" key="11">
    <source>
        <dbReference type="SAM" id="Coils"/>
    </source>
</evidence>
<evidence type="ECO:0000313" key="14">
    <source>
        <dbReference type="EMBL" id="TKZ29922.1"/>
    </source>
</evidence>
<name>A0ABY2TNN4_9SPIR</name>
<dbReference type="Pfam" id="PF12705">
    <property type="entry name" value="PDDEXK_1"/>
    <property type="match status" value="1"/>
</dbReference>
<organism evidence="14 15">
    <name type="scientific">Brachyspira catarrhinii</name>
    <dbReference type="NCBI Taxonomy" id="2528966"/>
    <lineage>
        <taxon>Bacteria</taxon>
        <taxon>Pseudomonadati</taxon>
        <taxon>Spirochaetota</taxon>
        <taxon>Spirochaetia</taxon>
        <taxon>Brachyspirales</taxon>
        <taxon>Brachyspiraceae</taxon>
        <taxon>Brachyspira</taxon>
    </lineage>
</organism>
<evidence type="ECO:0000256" key="1">
    <source>
        <dbReference type="ARBA" id="ARBA00022722"/>
    </source>
</evidence>
<evidence type="ECO:0000256" key="8">
    <source>
        <dbReference type="ARBA" id="ARBA00023125"/>
    </source>
</evidence>
<dbReference type="Gene3D" id="3.40.50.300">
    <property type="entry name" value="P-loop containing nucleotide triphosphate hydrolases"/>
    <property type="match status" value="1"/>
</dbReference>
<dbReference type="SUPFAM" id="SSF52980">
    <property type="entry name" value="Restriction endonuclease-like"/>
    <property type="match status" value="1"/>
</dbReference>
<accession>A0ABY2TNN4</accession>
<keyword evidence="15" id="KW-1185">Reference proteome</keyword>
<dbReference type="EMBL" id="SJDU01000383">
    <property type="protein sequence ID" value="TKZ29922.1"/>
    <property type="molecule type" value="Genomic_DNA"/>
</dbReference>
<dbReference type="SUPFAM" id="SSF52540">
    <property type="entry name" value="P-loop containing nucleoside triphosphate hydrolases"/>
    <property type="match status" value="1"/>
</dbReference>
<dbReference type="InterPro" id="IPR000212">
    <property type="entry name" value="DNA_helicase_UvrD/REP"/>
</dbReference>
<evidence type="ECO:0000256" key="7">
    <source>
        <dbReference type="ARBA" id="ARBA00022840"/>
    </source>
</evidence>
<evidence type="ECO:0000256" key="6">
    <source>
        <dbReference type="ARBA" id="ARBA00022839"/>
    </source>
</evidence>
<dbReference type="InterPro" id="IPR038726">
    <property type="entry name" value="PDDEXK_AddAB-type"/>
</dbReference>
<dbReference type="InterPro" id="IPR027417">
    <property type="entry name" value="P-loop_NTPase"/>
</dbReference>
<evidence type="ECO:0000256" key="5">
    <source>
        <dbReference type="ARBA" id="ARBA00022806"/>
    </source>
</evidence>
<evidence type="ECO:0000259" key="13">
    <source>
        <dbReference type="Pfam" id="PF13361"/>
    </source>
</evidence>
<dbReference type="GO" id="GO:0004386">
    <property type="term" value="F:helicase activity"/>
    <property type="evidence" value="ECO:0007669"/>
    <property type="project" value="UniProtKB-KW"/>
</dbReference>
<evidence type="ECO:0000256" key="4">
    <source>
        <dbReference type="ARBA" id="ARBA00022801"/>
    </source>
</evidence>
<keyword evidence="6" id="KW-0269">Exonuclease</keyword>
<evidence type="ECO:0000259" key="12">
    <source>
        <dbReference type="Pfam" id="PF12705"/>
    </source>
</evidence>
<comment type="caution">
    <text evidence="14">The sequence shown here is derived from an EMBL/GenBank/DDBJ whole genome shotgun (WGS) entry which is preliminary data.</text>
</comment>
<proteinExistence type="predicted"/>
<dbReference type="PANTHER" id="PTHR11070:SF2">
    <property type="entry name" value="ATP-DEPENDENT DNA HELICASE SRS2"/>
    <property type="match status" value="1"/>
</dbReference>
<evidence type="ECO:0000313" key="15">
    <source>
        <dbReference type="Proteomes" id="UP000310168"/>
    </source>
</evidence>
<keyword evidence="2" id="KW-0547">Nucleotide-binding</keyword>